<dbReference type="PRINTS" id="PR00936">
    <property type="entry name" value="BPLRPCIII"/>
</dbReference>
<proteinExistence type="predicted"/>
<dbReference type="Pfam" id="PF02061">
    <property type="entry name" value="Lambda_CIII"/>
    <property type="match status" value="1"/>
</dbReference>
<name>A0A0N7KZ85_9CAUD</name>
<dbReference type="Proteomes" id="UP000224659">
    <property type="component" value="Genome"/>
</dbReference>
<organism evidence="1 2">
    <name type="scientific">Stx2-converting phage Stx2a_F403</name>
    <dbReference type="NCBI Taxonomy" id="1226252"/>
    <lineage>
        <taxon>Viruses</taxon>
        <taxon>Duplodnaviria</taxon>
        <taxon>Heunggongvirae</taxon>
        <taxon>Uroviricota</taxon>
        <taxon>Caudoviricetes</taxon>
        <taxon>Sepvirinae</taxon>
        <taxon>Traversvirus</taxon>
        <taxon>Traversvirus min27</taxon>
    </lineage>
</organism>
<sequence>MQYAIAGWPVAGCPSESLLERITRKLRDGWKRLIDIPNQPGVPKNGSNTYGYPD</sequence>
<reference evidence="1 2" key="1">
    <citation type="journal article" date="2015" name="Sci. Rep.">
        <title>The Shiga toxin 2 production level in enterohemorrhagic Escherichia coli O157:H7 is correlated with the subtypes of toxin-encoding phage.</title>
        <authorList>
            <person name="Ogura Y."/>
            <person name="Mondal S.I."/>
            <person name="Islam M.R."/>
            <person name="Mako T."/>
            <person name="Arisawa K."/>
            <person name="Katsura K."/>
            <person name="Ooka T."/>
            <person name="Gotoh Y."/>
            <person name="Murase K."/>
            <person name="Ohnishi M."/>
            <person name="Hayashi T."/>
        </authorList>
    </citation>
    <scope>NUCLEOTIDE SEQUENCE [LARGE SCALE GENOMIC DNA]</scope>
</reference>
<accession>A0A0N7KZ85</accession>
<evidence type="ECO:0000313" key="2">
    <source>
        <dbReference type="Proteomes" id="UP000224659"/>
    </source>
</evidence>
<dbReference type="EMBL" id="AP012529">
    <property type="protein sequence ID" value="BAT31819.1"/>
    <property type="molecule type" value="Genomic_DNA"/>
</dbReference>
<dbReference type="InterPro" id="IPR013056">
    <property type="entry name" value="Phage_lambda_CIII"/>
</dbReference>
<protein>
    <submittedName>
        <fullName evidence="1">Regulatory protein CIII</fullName>
    </submittedName>
</protein>
<evidence type="ECO:0000313" key="1">
    <source>
        <dbReference type="EMBL" id="BAT31819.1"/>
    </source>
</evidence>